<proteinExistence type="predicted"/>
<keyword evidence="2" id="KW-1185">Reference proteome</keyword>
<protein>
    <submittedName>
        <fullName evidence="1">Carboxypeptidase-like regulatory domain-containing protein</fullName>
    </submittedName>
</protein>
<reference evidence="1 2" key="1">
    <citation type="submission" date="2022-04" db="EMBL/GenBank/DDBJ databases">
        <authorList>
            <person name="Ra J.-S."/>
            <person name="Kim S.-B."/>
        </authorList>
    </citation>
    <scope>NUCLEOTIDE SEQUENCE [LARGE SCALE GENOMIC DNA]</scope>
    <source>
        <strain evidence="1 2">MMS21-Er5</strain>
    </source>
</reference>
<sequence length="108" mass="12318">MKLEYSLIVALSFFLNLCNAQGKKISGKVLYVDEKEGEIPIPGAKIEIPLERRTFFSDFDGSFTLDLIKNMPLTVIFSAFECDSTEIKITSTKQEIICKLNKIRKKKH</sequence>
<dbReference type="Pfam" id="PF13715">
    <property type="entry name" value="CarbopepD_reg_2"/>
    <property type="match status" value="1"/>
</dbReference>
<accession>A0ABY4M1R8</accession>
<name>A0ABY4M1R8_9FLAO</name>
<evidence type="ECO:0000313" key="1">
    <source>
        <dbReference type="EMBL" id="UPZ17875.1"/>
    </source>
</evidence>
<dbReference type="InterPro" id="IPR008969">
    <property type="entry name" value="CarboxyPept-like_regulatory"/>
</dbReference>
<gene>
    <name evidence="1" type="ORF">M0M44_11115</name>
</gene>
<dbReference type="Proteomes" id="UP000829998">
    <property type="component" value="Chromosome"/>
</dbReference>
<dbReference type="SUPFAM" id="SSF49464">
    <property type="entry name" value="Carboxypeptidase regulatory domain-like"/>
    <property type="match status" value="1"/>
</dbReference>
<evidence type="ECO:0000313" key="2">
    <source>
        <dbReference type="Proteomes" id="UP000829998"/>
    </source>
</evidence>
<organism evidence="1 2">
    <name type="scientific">Flavobacterium humidisoli</name>
    <dbReference type="NCBI Taxonomy" id="2937442"/>
    <lineage>
        <taxon>Bacteria</taxon>
        <taxon>Pseudomonadati</taxon>
        <taxon>Bacteroidota</taxon>
        <taxon>Flavobacteriia</taxon>
        <taxon>Flavobacteriales</taxon>
        <taxon>Flavobacteriaceae</taxon>
        <taxon>Flavobacterium</taxon>
    </lineage>
</organism>
<dbReference type="EMBL" id="CP096829">
    <property type="protein sequence ID" value="UPZ17875.1"/>
    <property type="molecule type" value="Genomic_DNA"/>
</dbReference>
<dbReference type="RefSeq" id="WP_248729813.1">
    <property type="nucleotide sequence ID" value="NZ_CP096829.1"/>
</dbReference>